<protein>
    <submittedName>
        <fullName evidence="3">Uncharacterized protein LOC104594458</fullName>
    </submittedName>
</protein>
<accession>A0A1U7ZGY2</accession>
<dbReference type="OMA" id="IANMHAR"/>
<dbReference type="AlphaFoldDB" id="A0A1U7ZGY2"/>
<reference evidence="3" key="1">
    <citation type="submission" date="2025-08" db="UniProtKB">
        <authorList>
            <consortium name="RefSeq"/>
        </authorList>
    </citation>
    <scope>IDENTIFICATION</scope>
</reference>
<dbReference type="GeneID" id="104594458"/>
<organism evidence="2 3">
    <name type="scientific">Nelumbo nucifera</name>
    <name type="common">Sacred lotus</name>
    <dbReference type="NCBI Taxonomy" id="4432"/>
    <lineage>
        <taxon>Eukaryota</taxon>
        <taxon>Viridiplantae</taxon>
        <taxon>Streptophyta</taxon>
        <taxon>Embryophyta</taxon>
        <taxon>Tracheophyta</taxon>
        <taxon>Spermatophyta</taxon>
        <taxon>Magnoliopsida</taxon>
        <taxon>Proteales</taxon>
        <taxon>Nelumbonaceae</taxon>
        <taxon>Nelumbo</taxon>
    </lineage>
</organism>
<dbReference type="STRING" id="4432.A0A1U7ZGY2"/>
<dbReference type="PANTHER" id="PTHR33710:SF71">
    <property type="entry name" value="ENDONUCLEASE_EXONUCLEASE_PHOSPHATASE DOMAIN-CONTAINING PROTEIN"/>
    <property type="match status" value="1"/>
</dbReference>
<evidence type="ECO:0000313" key="3">
    <source>
        <dbReference type="RefSeq" id="XP_010253034.1"/>
    </source>
</evidence>
<dbReference type="Gene3D" id="3.60.10.10">
    <property type="entry name" value="Endonuclease/exonuclease/phosphatase"/>
    <property type="match status" value="1"/>
</dbReference>
<dbReference type="Proteomes" id="UP000189703">
    <property type="component" value="Unplaced"/>
</dbReference>
<dbReference type="SUPFAM" id="SSF56219">
    <property type="entry name" value="DNase I-like"/>
    <property type="match status" value="1"/>
</dbReference>
<proteinExistence type="predicted"/>
<sequence>MATSMRRFNSFIEALELKEIMTGQNRFTWTNCQESPILSKLDRFLVTQDWEDHWGNLISRILPRLTSDHWPICLNQEGNGGGPKPFWFEDMWLTVPSFVQKVRNWWEEDTSVARWEGIRFHRKLKNLKGKLKEWNSNQFGRIEERKSTLISRIEEIDRREEEGQMGMEEKERTNLKKELEATLLREEISWKQKSRERWIKEGDGNTRYFHAIANGRRRKNFISMLELESGATITQQDDIAKALVDHFKLIYRRPMENRWILEGLTWPALDSTLSRELEKGFEMEDVKAAIFSMDRSKAPGLDGFTMAF</sequence>
<feature type="coiled-coil region" evidence="1">
    <location>
        <begin position="158"/>
        <end position="187"/>
    </location>
</feature>
<dbReference type="RefSeq" id="XP_010253034.1">
    <property type="nucleotide sequence ID" value="XM_010254732.1"/>
</dbReference>
<dbReference type="InParanoid" id="A0A1U7ZGY2"/>
<dbReference type="PANTHER" id="PTHR33710">
    <property type="entry name" value="BNAC02G09200D PROTEIN"/>
    <property type="match status" value="1"/>
</dbReference>
<name>A0A1U7ZGY2_NELNU</name>
<evidence type="ECO:0000256" key="1">
    <source>
        <dbReference type="SAM" id="Coils"/>
    </source>
</evidence>
<dbReference type="eggNOG" id="KOG1075">
    <property type="taxonomic scope" value="Eukaryota"/>
</dbReference>
<keyword evidence="1" id="KW-0175">Coiled coil</keyword>
<dbReference type="OrthoDB" id="42462at2759"/>
<dbReference type="KEGG" id="nnu:104594458"/>
<dbReference type="InterPro" id="IPR036691">
    <property type="entry name" value="Endo/exonu/phosph_ase_sf"/>
</dbReference>
<evidence type="ECO:0000313" key="2">
    <source>
        <dbReference type="Proteomes" id="UP000189703"/>
    </source>
</evidence>
<gene>
    <name evidence="3" type="primary">LOC104594458</name>
</gene>
<keyword evidence="2" id="KW-1185">Reference proteome</keyword>